<protein>
    <submittedName>
        <fullName evidence="1">Uncharacterized protein</fullName>
    </submittedName>
</protein>
<dbReference type="HOGENOM" id="CLU_201548_0_0_2"/>
<name>U1PDV2_9EURY</name>
<evidence type="ECO:0000313" key="1">
    <source>
        <dbReference type="EMBL" id="ERG91772.1"/>
    </source>
</evidence>
<gene>
    <name evidence="1" type="ORF">J07HQW1_01806</name>
</gene>
<sequence>MADGETADDFDAPDQTARIERIWDILKDTEEPIAQEKLTSKTGRSAAIVVGTLEPC</sequence>
<dbReference type="AlphaFoldDB" id="U1PDV2"/>
<dbReference type="Proteomes" id="UP000030649">
    <property type="component" value="Unassembled WGS sequence"/>
</dbReference>
<organism evidence="1 2">
    <name type="scientific">Haloquadratum walsbyi J07HQW1</name>
    <dbReference type="NCBI Taxonomy" id="1238424"/>
    <lineage>
        <taxon>Archaea</taxon>
        <taxon>Methanobacteriati</taxon>
        <taxon>Methanobacteriota</taxon>
        <taxon>Stenosarchaea group</taxon>
        <taxon>Halobacteria</taxon>
        <taxon>Halobacteriales</taxon>
        <taxon>Haloferacaceae</taxon>
        <taxon>Haloquadratum</taxon>
    </lineage>
</organism>
<proteinExistence type="predicted"/>
<evidence type="ECO:0000313" key="2">
    <source>
        <dbReference type="Proteomes" id="UP000030649"/>
    </source>
</evidence>
<dbReference type="EMBL" id="KE356560">
    <property type="protein sequence ID" value="ERG91772.1"/>
    <property type="molecule type" value="Genomic_DNA"/>
</dbReference>
<accession>U1PDV2</accession>
<reference evidence="1 2" key="1">
    <citation type="journal article" date="2013" name="PLoS ONE">
        <title>Assembly-driven community genomics of a hypersaline microbial ecosystem.</title>
        <authorList>
            <person name="Podell S."/>
            <person name="Ugalde J.A."/>
            <person name="Narasingarao P."/>
            <person name="Banfield J.F."/>
            <person name="Heidelberg K.B."/>
            <person name="Allen E.E."/>
        </authorList>
    </citation>
    <scope>NUCLEOTIDE SEQUENCE [LARGE SCALE GENOMIC DNA]</scope>
    <source>
        <strain evidence="2">J07HQW1</strain>
    </source>
</reference>